<keyword evidence="2" id="KW-0812">Transmembrane</keyword>
<feature type="region of interest" description="Disordered" evidence="1">
    <location>
        <begin position="360"/>
        <end position="424"/>
    </location>
</feature>
<keyword evidence="2" id="KW-0472">Membrane</keyword>
<dbReference type="OrthoDB" id="1921208at2759"/>
<reference evidence="4" key="1">
    <citation type="submission" date="2020-05" db="EMBL/GenBank/DDBJ databases">
        <title>Mycena genomes resolve the evolution of fungal bioluminescence.</title>
        <authorList>
            <person name="Tsai I.J."/>
        </authorList>
    </citation>
    <scope>NUCLEOTIDE SEQUENCE</scope>
    <source>
        <strain evidence="4">CCC161011</strain>
    </source>
</reference>
<keyword evidence="2" id="KW-1133">Transmembrane helix</keyword>
<evidence type="ECO:0000313" key="4">
    <source>
        <dbReference type="EMBL" id="KAF7344958.1"/>
    </source>
</evidence>
<dbReference type="CDD" id="cd00920">
    <property type="entry name" value="Cupredoxin"/>
    <property type="match status" value="1"/>
</dbReference>
<dbReference type="InterPro" id="IPR008972">
    <property type="entry name" value="Cupredoxin"/>
</dbReference>
<evidence type="ECO:0000256" key="3">
    <source>
        <dbReference type="SAM" id="SignalP"/>
    </source>
</evidence>
<dbReference type="PANTHER" id="PTHR34883">
    <property type="entry name" value="SERINE-RICH PROTEIN, PUTATIVE-RELATED-RELATED"/>
    <property type="match status" value="1"/>
</dbReference>
<evidence type="ECO:0008006" key="6">
    <source>
        <dbReference type="Google" id="ProtNLM"/>
    </source>
</evidence>
<evidence type="ECO:0000313" key="5">
    <source>
        <dbReference type="Proteomes" id="UP000620124"/>
    </source>
</evidence>
<feature type="compositionally biased region" description="Low complexity" evidence="1">
    <location>
        <begin position="268"/>
        <end position="280"/>
    </location>
</feature>
<feature type="transmembrane region" description="Helical" evidence="2">
    <location>
        <begin position="213"/>
        <end position="234"/>
    </location>
</feature>
<feature type="region of interest" description="Disordered" evidence="1">
    <location>
        <begin position="165"/>
        <end position="202"/>
    </location>
</feature>
<dbReference type="SUPFAM" id="SSF49503">
    <property type="entry name" value="Cupredoxins"/>
    <property type="match status" value="1"/>
</dbReference>
<organism evidence="4 5">
    <name type="scientific">Mycena venus</name>
    <dbReference type="NCBI Taxonomy" id="2733690"/>
    <lineage>
        <taxon>Eukaryota</taxon>
        <taxon>Fungi</taxon>
        <taxon>Dikarya</taxon>
        <taxon>Basidiomycota</taxon>
        <taxon>Agaricomycotina</taxon>
        <taxon>Agaricomycetes</taxon>
        <taxon>Agaricomycetidae</taxon>
        <taxon>Agaricales</taxon>
        <taxon>Marasmiineae</taxon>
        <taxon>Mycenaceae</taxon>
        <taxon>Mycena</taxon>
    </lineage>
</organism>
<name>A0A8H6XNE2_9AGAR</name>
<sequence>MQAVDAILFLLILFLHEVIAQTTHVVNVGVEGSFYSPPTVSAGLNDTVMFIFGGDAHTVTQSSFDSPCVRLDGGFDSGFNGRGADFSKPAPVWTLRITNVSETIWFFCQASIPTSHCESGMVGAINPPSIPIYQQFVSAAKLVTSTPKPTPSFIASGQGAFATNSPVPSSIPSGAADPLPSSTPTTPATSSSASATSTAPVASGGSSSSHLSLIAGCATAGGIVVLILIVLTVFHCRRWRAYRSHSPNQTTTAGVYKSPGLTSADSSTVATAHTFTGTTRTPPPGVLPYRDRDRDDAEKDGAAQSSPESRSAIRPLPRAPSHNQLRHQAGVDGDGNAASADPHVDINALAMEVASVLLHTPPRPDARQHPADSPLRNNNSAVRNNNHKRVMDDSGSGWFYESGENNETDRDRHSATAPPHYRAI</sequence>
<protein>
    <recommendedName>
        <fullName evidence="6">Extracellular serine-rich protein</fullName>
    </recommendedName>
</protein>
<evidence type="ECO:0000256" key="2">
    <source>
        <dbReference type="SAM" id="Phobius"/>
    </source>
</evidence>
<proteinExistence type="predicted"/>
<feature type="compositionally biased region" description="Basic and acidic residues" evidence="1">
    <location>
        <begin position="289"/>
        <end position="301"/>
    </location>
</feature>
<dbReference type="Proteomes" id="UP000620124">
    <property type="component" value="Unassembled WGS sequence"/>
</dbReference>
<feature type="signal peptide" evidence="3">
    <location>
        <begin position="1"/>
        <end position="20"/>
    </location>
</feature>
<feature type="region of interest" description="Disordered" evidence="1">
    <location>
        <begin position="246"/>
        <end position="341"/>
    </location>
</feature>
<feature type="compositionally biased region" description="Low complexity" evidence="1">
    <location>
        <begin position="180"/>
        <end position="202"/>
    </location>
</feature>
<gene>
    <name evidence="4" type="ORF">MVEN_01658500</name>
</gene>
<feature type="chain" id="PRO_5034316921" description="Extracellular serine-rich protein" evidence="3">
    <location>
        <begin position="21"/>
        <end position="424"/>
    </location>
</feature>
<comment type="caution">
    <text evidence="4">The sequence shown here is derived from an EMBL/GenBank/DDBJ whole genome shotgun (WGS) entry which is preliminary data.</text>
</comment>
<dbReference type="Gene3D" id="2.60.40.420">
    <property type="entry name" value="Cupredoxins - blue copper proteins"/>
    <property type="match status" value="1"/>
</dbReference>
<evidence type="ECO:0000256" key="1">
    <source>
        <dbReference type="SAM" id="MobiDB-lite"/>
    </source>
</evidence>
<dbReference type="AlphaFoldDB" id="A0A8H6XNE2"/>
<keyword evidence="5" id="KW-1185">Reference proteome</keyword>
<dbReference type="InterPro" id="IPR052953">
    <property type="entry name" value="Ser-rich/MCO-related"/>
</dbReference>
<keyword evidence="3" id="KW-0732">Signal</keyword>
<dbReference type="EMBL" id="JACAZI010000014">
    <property type="protein sequence ID" value="KAF7344958.1"/>
    <property type="molecule type" value="Genomic_DNA"/>
</dbReference>
<dbReference type="PANTHER" id="PTHR34883:SF15">
    <property type="entry name" value="EXTRACELLULAR SERINE-RICH PROTEIN"/>
    <property type="match status" value="1"/>
</dbReference>
<accession>A0A8H6XNE2</accession>